<evidence type="ECO:0000256" key="1">
    <source>
        <dbReference type="ARBA" id="ARBA00004141"/>
    </source>
</evidence>
<dbReference type="PANTHER" id="PTHR37306:SF1">
    <property type="entry name" value="COLICIN V PRODUCTION PROTEIN"/>
    <property type="match status" value="1"/>
</dbReference>
<dbReference type="Proteomes" id="UP001060414">
    <property type="component" value="Chromosome"/>
</dbReference>
<dbReference type="EMBL" id="CP092109">
    <property type="protein sequence ID" value="UWZ81442.1"/>
    <property type="molecule type" value="Genomic_DNA"/>
</dbReference>
<dbReference type="Pfam" id="PF02674">
    <property type="entry name" value="Colicin_V"/>
    <property type="match status" value="1"/>
</dbReference>
<evidence type="ECO:0000256" key="2">
    <source>
        <dbReference type="ARBA" id="ARBA00022692"/>
    </source>
</evidence>
<evidence type="ECO:0000256" key="3">
    <source>
        <dbReference type="ARBA" id="ARBA00022989"/>
    </source>
</evidence>
<gene>
    <name evidence="6" type="ORF">L9S41_08615</name>
</gene>
<evidence type="ECO:0000256" key="5">
    <source>
        <dbReference type="SAM" id="Phobius"/>
    </source>
</evidence>
<keyword evidence="4 5" id="KW-0472">Membrane</keyword>
<dbReference type="InterPro" id="IPR003825">
    <property type="entry name" value="Colicin-V_CvpA"/>
</dbReference>
<feature type="transmembrane region" description="Helical" evidence="5">
    <location>
        <begin position="67"/>
        <end position="87"/>
    </location>
</feature>
<organism evidence="6 7">
    <name type="scientific">Geoalkalibacter halelectricus</name>
    <dbReference type="NCBI Taxonomy" id="2847045"/>
    <lineage>
        <taxon>Bacteria</taxon>
        <taxon>Pseudomonadati</taxon>
        <taxon>Thermodesulfobacteriota</taxon>
        <taxon>Desulfuromonadia</taxon>
        <taxon>Desulfuromonadales</taxon>
        <taxon>Geoalkalibacteraceae</taxon>
        <taxon>Geoalkalibacter</taxon>
    </lineage>
</organism>
<name>A0ABY5ZU09_9BACT</name>
<feature type="transmembrane region" description="Helical" evidence="5">
    <location>
        <begin position="99"/>
        <end position="123"/>
    </location>
</feature>
<accession>A0ABY5ZU09</accession>
<reference evidence="6" key="1">
    <citation type="journal article" date="2022" name="Environ. Microbiol.">
        <title>Geoalkalibacter halelectricus SAP #1 sp. nov. possessing extracellular electron transfer and mineral#reducing capabilities from a haloalkaline environment.</title>
        <authorList>
            <person name="Yadav S."/>
            <person name="Singh R."/>
            <person name="Sundharam S.S."/>
            <person name="Chaudhary S."/>
            <person name="Krishnamurthi S."/>
            <person name="Patil S.A."/>
        </authorList>
    </citation>
    <scope>NUCLEOTIDE SEQUENCE</scope>
    <source>
        <strain evidence="6">SAP-1</strain>
    </source>
</reference>
<sequence>MMNYLDIAILVILAGFTLKGLLRGFLKEICSLAGLLVGALVAFRYHAPLAQWLLDDLGLPSQMAVVAAFLALFLISVVFFAALGYLLSKFVRLIFLGGFNRLLGALFGCGQAVVLLAVVLFALSLGSLPEFLEKGIAGSQLAAPFVELGEGLFHGGRDFLADR</sequence>
<evidence type="ECO:0000313" key="6">
    <source>
        <dbReference type="EMBL" id="UWZ81442.1"/>
    </source>
</evidence>
<evidence type="ECO:0000256" key="4">
    <source>
        <dbReference type="ARBA" id="ARBA00023136"/>
    </source>
</evidence>
<evidence type="ECO:0000313" key="7">
    <source>
        <dbReference type="Proteomes" id="UP001060414"/>
    </source>
</evidence>
<dbReference type="RefSeq" id="WP_260749817.1">
    <property type="nucleotide sequence ID" value="NZ_CP092109.1"/>
</dbReference>
<comment type="subcellular location">
    <subcellularLocation>
        <location evidence="1">Membrane</location>
        <topology evidence="1">Multi-pass membrane protein</topology>
    </subcellularLocation>
</comment>
<dbReference type="PANTHER" id="PTHR37306">
    <property type="entry name" value="COLICIN V PRODUCTION PROTEIN"/>
    <property type="match status" value="1"/>
</dbReference>
<keyword evidence="3 5" id="KW-1133">Transmembrane helix</keyword>
<keyword evidence="7" id="KW-1185">Reference proteome</keyword>
<protein>
    <submittedName>
        <fullName evidence="6">CvpA family protein</fullName>
    </submittedName>
</protein>
<feature type="transmembrane region" description="Helical" evidence="5">
    <location>
        <begin position="6"/>
        <end position="22"/>
    </location>
</feature>
<proteinExistence type="predicted"/>
<feature type="transmembrane region" description="Helical" evidence="5">
    <location>
        <begin position="29"/>
        <end position="47"/>
    </location>
</feature>
<keyword evidence="2 5" id="KW-0812">Transmembrane</keyword>